<comment type="pathway">
    <text evidence="1 7">Cofactor biosynthesis; tetrahydrofolate biosynthesis; 5,6,7,8-tetrahydrofolate from 7,8-dihydrofolate: step 1/1.</text>
</comment>
<evidence type="ECO:0000256" key="1">
    <source>
        <dbReference type="ARBA" id="ARBA00004903"/>
    </source>
</evidence>
<sequence length="160" mass="17904">MIVSLIAAMAKNRVIGRDADIPWHIPGEQKRFKELTMGKTMIMGRLTYESIGKPLPGRNTIVISKSKHIELDRCTTVSSLQDALGLVRDQDEVFVAGGGQIYAEAMPLADTIYLTVLDEEVPGNIYFPPFDPDDFIVTYEQHVDASIPYTNYTLVRKKTV</sequence>
<dbReference type="PIRSF" id="PIRSF000194">
    <property type="entry name" value="DHFR"/>
    <property type="match status" value="1"/>
</dbReference>
<name>A0ABW3UIJ4_9BACL</name>
<evidence type="ECO:0000259" key="9">
    <source>
        <dbReference type="PROSITE" id="PS51330"/>
    </source>
</evidence>
<evidence type="ECO:0000256" key="7">
    <source>
        <dbReference type="PIRNR" id="PIRNR000194"/>
    </source>
</evidence>
<dbReference type="InterPro" id="IPR024072">
    <property type="entry name" value="DHFR-like_dom_sf"/>
</dbReference>
<protein>
    <recommendedName>
        <fullName evidence="3 7">Dihydrofolate reductase</fullName>
        <ecNumber evidence="3 7">1.5.1.3</ecNumber>
    </recommendedName>
</protein>
<dbReference type="RefSeq" id="WP_345586909.1">
    <property type="nucleotide sequence ID" value="NZ_BAABJG010000006.1"/>
</dbReference>
<dbReference type="InterPro" id="IPR017925">
    <property type="entry name" value="DHFR_CS"/>
</dbReference>
<gene>
    <name evidence="10" type="ORF">ACFQ4B_08465</name>
</gene>
<dbReference type="CDD" id="cd00209">
    <property type="entry name" value="DHFR"/>
    <property type="match status" value="1"/>
</dbReference>
<keyword evidence="5 7" id="KW-0521">NADP</keyword>
<accession>A0ABW3UIJ4</accession>
<dbReference type="InterPro" id="IPR001796">
    <property type="entry name" value="DHFR_dom"/>
</dbReference>
<dbReference type="EC" id="1.5.1.3" evidence="3 7"/>
<feature type="domain" description="DHFR" evidence="9">
    <location>
        <begin position="2"/>
        <end position="156"/>
    </location>
</feature>
<dbReference type="PROSITE" id="PS00075">
    <property type="entry name" value="DHFR_1"/>
    <property type="match status" value="1"/>
</dbReference>
<dbReference type="PRINTS" id="PR00070">
    <property type="entry name" value="DHFR"/>
</dbReference>
<evidence type="ECO:0000256" key="2">
    <source>
        <dbReference type="ARBA" id="ARBA00009539"/>
    </source>
</evidence>
<dbReference type="Gene3D" id="3.40.430.10">
    <property type="entry name" value="Dihydrofolate Reductase, subunit A"/>
    <property type="match status" value="1"/>
</dbReference>
<comment type="catalytic activity">
    <reaction evidence="7">
        <text>(6S)-5,6,7,8-tetrahydrofolate + NADP(+) = 7,8-dihydrofolate + NADPH + H(+)</text>
        <dbReference type="Rhea" id="RHEA:15009"/>
        <dbReference type="ChEBI" id="CHEBI:15378"/>
        <dbReference type="ChEBI" id="CHEBI:57451"/>
        <dbReference type="ChEBI" id="CHEBI:57453"/>
        <dbReference type="ChEBI" id="CHEBI:57783"/>
        <dbReference type="ChEBI" id="CHEBI:58349"/>
        <dbReference type="EC" id="1.5.1.3"/>
    </reaction>
</comment>
<dbReference type="PANTHER" id="PTHR48069">
    <property type="entry name" value="DIHYDROFOLATE REDUCTASE"/>
    <property type="match status" value="1"/>
</dbReference>
<evidence type="ECO:0000256" key="3">
    <source>
        <dbReference type="ARBA" id="ARBA00012856"/>
    </source>
</evidence>
<dbReference type="PANTHER" id="PTHR48069:SF3">
    <property type="entry name" value="DIHYDROFOLATE REDUCTASE"/>
    <property type="match status" value="1"/>
</dbReference>
<evidence type="ECO:0000256" key="6">
    <source>
        <dbReference type="ARBA" id="ARBA00023002"/>
    </source>
</evidence>
<dbReference type="PROSITE" id="PS51330">
    <property type="entry name" value="DHFR_2"/>
    <property type="match status" value="1"/>
</dbReference>
<dbReference type="SUPFAM" id="SSF53597">
    <property type="entry name" value="Dihydrofolate reductase-like"/>
    <property type="match status" value="1"/>
</dbReference>
<keyword evidence="11" id="KW-1185">Reference proteome</keyword>
<keyword evidence="4 7" id="KW-0554">One-carbon metabolism</keyword>
<dbReference type="Proteomes" id="UP001597180">
    <property type="component" value="Unassembled WGS sequence"/>
</dbReference>
<comment type="caution">
    <text evidence="10">The sequence shown here is derived from an EMBL/GenBank/DDBJ whole genome shotgun (WGS) entry which is preliminary data.</text>
</comment>
<organism evidence="10 11">
    <name type="scientific">Paenibacillus vulneris</name>
    <dbReference type="NCBI Taxonomy" id="1133364"/>
    <lineage>
        <taxon>Bacteria</taxon>
        <taxon>Bacillati</taxon>
        <taxon>Bacillota</taxon>
        <taxon>Bacilli</taxon>
        <taxon>Bacillales</taxon>
        <taxon>Paenibacillaceae</taxon>
        <taxon>Paenibacillus</taxon>
    </lineage>
</organism>
<dbReference type="Pfam" id="PF00186">
    <property type="entry name" value="DHFR_1"/>
    <property type="match status" value="1"/>
</dbReference>
<evidence type="ECO:0000256" key="8">
    <source>
        <dbReference type="RuleBase" id="RU004474"/>
    </source>
</evidence>
<comment type="function">
    <text evidence="7">Key enzyme in folate metabolism. Catalyzes an essential reaction for de novo glycine and purine synthesis, and for DNA precursor synthesis.</text>
</comment>
<evidence type="ECO:0000256" key="4">
    <source>
        <dbReference type="ARBA" id="ARBA00022563"/>
    </source>
</evidence>
<keyword evidence="6 7" id="KW-0560">Oxidoreductase</keyword>
<evidence type="ECO:0000313" key="11">
    <source>
        <dbReference type="Proteomes" id="UP001597180"/>
    </source>
</evidence>
<evidence type="ECO:0000313" key="10">
    <source>
        <dbReference type="EMBL" id="MFD1220149.1"/>
    </source>
</evidence>
<proteinExistence type="inferred from homology"/>
<dbReference type="GO" id="GO:0004146">
    <property type="term" value="F:dihydrofolate reductase activity"/>
    <property type="evidence" value="ECO:0007669"/>
    <property type="project" value="UniProtKB-EC"/>
</dbReference>
<dbReference type="InterPro" id="IPR012259">
    <property type="entry name" value="DHFR"/>
</dbReference>
<reference evidence="11" key="1">
    <citation type="journal article" date="2019" name="Int. J. Syst. Evol. Microbiol.">
        <title>The Global Catalogue of Microorganisms (GCM) 10K type strain sequencing project: providing services to taxonomists for standard genome sequencing and annotation.</title>
        <authorList>
            <consortium name="The Broad Institute Genomics Platform"/>
            <consortium name="The Broad Institute Genome Sequencing Center for Infectious Disease"/>
            <person name="Wu L."/>
            <person name="Ma J."/>
        </authorList>
    </citation>
    <scope>NUCLEOTIDE SEQUENCE [LARGE SCALE GENOMIC DNA]</scope>
    <source>
        <strain evidence="11">CCUG 53270</strain>
    </source>
</reference>
<evidence type="ECO:0000256" key="5">
    <source>
        <dbReference type="ARBA" id="ARBA00022857"/>
    </source>
</evidence>
<comment type="similarity">
    <text evidence="2 7 8">Belongs to the dihydrofolate reductase family.</text>
</comment>
<dbReference type="EMBL" id="JBHTLU010000013">
    <property type="protein sequence ID" value="MFD1220149.1"/>
    <property type="molecule type" value="Genomic_DNA"/>
</dbReference>